<protein>
    <submittedName>
        <fullName evidence="1">Peptidyl-tRNA hydrolase ict1, mitochondrial</fullName>
        <ecNumber evidence="1">3.1.1.29</ecNumber>
    </submittedName>
</protein>
<dbReference type="PANTHER" id="PTHR47352">
    <property type="entry name" value="CLASS I PEPTIDE CHAIN RELEASE FACTOR"/>
    <property type="match status" value="1"/>
</dbReference>
<dbReference type="Gene3D" id="3.30.160.20">
    <property type="match status" value="1"/>
</dbReference>
<accession>A0A9W9YJ80</accession>
<dbReference type="OrthoDB" id="270639at2759"/>
<evidence type="ECO:0000313" key="1">
    <source>
        <dbReference type="EMBL" id="KAJ7350963.1"/>
    </source>
</evidence>
<evidence type="ECO:0000313" key="2">
    <source>
        <dbReference type="Proteomes" id="UP001163046"/>
    </source>
</evidence>
<proteinExistence type="predicted"/>
<dbReference type="PANTHER" id="PTHR47352:SF1">
    <property type="entry name" value="CLASS I PEPTIDE CHAIN RELEASE FACTOR"/>
    <property type="match status" value="1"/>
</dbReference>
<sequence length="196" mass="23354">MRVKCFRNFHRLYASLLTFDGLLERRLNTLRVLYLRTSSVNLRSSDNKDDDGQGYKLKLQRKDSIGQVDSQVRKKLWTRWTECKQSEIPRWIYDFHVLSAEWIAEDVRHKILQRENNRVNKNGELVLSSMKYSSQLKNLEDAVQKVEMIVEEASYVPKETTPEKKAHVRKLVKEANVKRLRVKRYLSDKKSDRKQQ</sequence>
<dbReference type="Proteomes" id="UP001163046">
    <property type="component" value="Unassembled WGS sequence"/>
</dbReference>
<organism evidence="1 2">
    <name type="scientific">Desmophyllum pertusum</name>
    <dbReference type="NCBI Taxonomy" id="174260"/>
    <lineage>
        <taxon>Eukaryota</taxon>
        <taxon>Metazoa</taxon>
        <taxon>Cnidaria</taxon>
        <taxon>Anthozoa</taxon>
        <taxon>Hexacorallia</taxon>
        <taxon>Scleractinia</taxon>
        <taxon>Caryophylliina</taxon>
        <taxon>Caryophylliidae</taxon>
        <taxon>Desmophyllum</taxon>
    </lineage>
</organism>
<keyword evidence="1" id="KW-0378">Hydrolase</keyword>
<name>A0A9W9YJ80_9CNID</name>
<keyword evidence="2" id="KW-1185">Reference proteome</keyword>
<comment type="caution">
    <text evidence="1">The sequence shown here is derived from an EMBL/GenBank/DDBJ whole genome shotgun (WGS) entry which is preliminary data.</text>
</comment>
<dbReference type="EC" id="3.1.1.29" evidence="1"/>
<dbReference type="EMBL" id="MU827374">
    <property type="protein sequence ID" value="KAJ7350963.1"/>
    <property type="molecule type" value="Genomic_DNA"/>
</dbReference>
<gene>
    <name evidence="1" type="primary">ICT1</name>
    <name evidence="1" type="ORF">OS493_037581</name>
</gene>
<reference evidence="1" key="1">
    <citation type="submission" date="2023-01" db="EMBL/GenBank/DDBJ databases">
        <title>Genome assembly of the deep-sea coral Lophelia pertusa.</title>
        <authorList>
            <person name="Herrera S."/>
            <person name="Cordes E."/>
        </authorList>
    </citation>
    <scope>NUCLEOTIDE SEQUENCE</scope>
    <source>
        <strain evidence="1">USNM1676648</strain>
        <tissue evidence="1">Polyp</tissue>
    </source>
</reference>
<dbReference type="GO" id="GO:0004045">
    <property type="term" value="F:peptidyl-tRNA hydrolase activity"/>
    <property type="evidence" value="ECO:0007669"/>
    <property type="project" value="UniProtKB-EC"/>
</dbReference>
<dbReference type="SUPFAM" id="SSF110916">
    <property type="entry name" value="Peptidyl-tRNA hydrolase domain-like"/>
    <property type="match status" value="1"/>
</dbReference>
<dbReference type="AlphaFoldDB" id="A0A9W9YJ80"/>